<comment type="caution">
    <text evidence="1">The sequence shown here is derived from an EMBL/GenBank/DDBJ whole genome shotgun (WGS) entry which is preliminary data.</text>
</comment>
<proteinExistence type="predicted"/>
<evidence type="ECO:0000313" key="1">
    <source>
        <dbReference type="EMBL" id="GAA2113925.1"/>
    </source>
</evidence>
<reference evidence="1 2" key="1">
    <citation type="journal article" date="2019" name="Int. J. Syst. Evol. Microbiol.">
        <title>The Global Catalogue of Microorganisms (GCM) 10K type strain sequencing project: providing services to taxonomists for standard genome sequencing and annotation.</title>
        <authorList>
            <consortium name="The Broad Institute Genomics Platform"/>
            <consortium name="The Broad Institute Genome Sequencing Center for Infectious Disease"/>
            <person name="Wu L."/>
            <person name="Ma J."/>
        </authorList>
    </citation>
    <scope>NUCLEOTIDE SEQUENCE [LARGE SCALE GENOMIC DNA]</scope>
    <source>
        <strain evidence="1 2">JCM 16021</strain>
    </source>
</reference>
<dbReference type="InterPro" id="IPR029044">
    <property type="entry name" value="Nucleotide-diphossugar_trans"/>
</dbReference>
<organism evidence="1 2">
    <name type="scientific">Nocardioides bigeumensis</name>
    <dbReference type="NCBI Taxonomy" id="433657"/>
    <lineage>
        <taxon>Bacteria</taxon>
        <taxon>Bacillati</taxon>
        <taxon>Actinomycetota</taxon>
        <taxon>Actinomycetes</taxon>
        <taxon>Propionibacteriales</taxon>
        <taxon>Nocardioidaceae</taxon>
        <taxon>Nocardioides</taxon>
    </lineage>
</organism>
<sequence length="211" mass="22135">MLVVAKAPVAGLAKTRLARDVGFERAAELAAASLLDTLRASAEAVGVASCHLALTGDLRAAARSDDLASALAGWTVHKQRGPDFASRLAHAHLSMPADRAVVQIGMDTPQLCAADLVSAGDLTGEHDAVLGPALDGGWWVLAMRDPGRSAGLATVPMSSPTTYDDTWRALEHAGLRVGPTSELRDVDTVEDAEAVAHQAPDTEFARAWRDR</sequence>
<dbReference type="InterPro" id="IPR018641">
    <property type="entry name" value="Trfase_1_rSAM/seldom-assoc"/>
</dbReference>
<dbReference type="PANTHER" id="PTHR36529:SF1">
    <property type="entry name" value="GLYCOSYLTRANSFERASE"/>
    <property type="match status" value="1"/>
</dbReference>
<evidence type="ECO:0000313" key="2">
    <source>
        <dbReference type="Proteomes" id="UP001500575"/>
    </source>
</evidence>
<dbReference type="Proteomes" id="UP001500575">
    <property type="component" value="Unassembled WGS sequence"/>
</dbReference>
<dbReference type="PANTHER" id="PTHR36529">
    <property type="entry name" value="SLL1095 PROTEIN"/>
    <property type="match status" value="1"/>
</dbReference>
<accession>A0ABN2XKH7</accession>
<dbReference type="Pfam" id="PF09837">
    <property type="entry name" value="DUF2064"/>
    <property type="match status" value="1"/>
</dbReference>
<dbReference type="EMBL" id="BAAAQQ010000001">
    <property type="protein sequence ID" value="GAA2113925.1"/>
    <property type="molecule type" value="Genomic_DNA"/>
</dbReference>
<keyword evidence="2" id="KW-1185">Reference proteome</keyword>
<protein>
    <submittedName>
        <fullName evidence="1">DUF2064 domain-containing protein</fullName>
    </submittedName>
</protein>
<dbReference type="Gene3D" id="3.90.550.10">
    <property type="entry name" value="Spore Coat Polysaccharide Biosynthesis Protein SpsA, Chain A"/>
    <property type="match status" value="1"/>
</dbReference>
<name>A0ABN2XKH7_9ACTN</name>
<dbReference type="SUPFAM" id="SSF53448">
    <property type="entry name" value="Nucleotide-diphospho-sugar transferases"/>
    <property type="match status" value="1"/>
</dbReference>
<gene>
    <name evidence="1" type="ORF">GCM10009843_02090</name>
</gene>